<feature type="transmembrane region" description="Helical" evidence="7">
    <location>
        <begin position="149"/>
        <end position="168"/>
    </location>
</feature>
<evidence type="ECO:0000259" key="8">
    <source>
        <dbReference type="PROSITE" id="PS50850"/>
    </source>
</evidence>
<dbReference type="EMBL" id="CP080095">
    <property type="protein sequence ID" value="QYD71049.1"/>
    <property type="molecule type" value="Genomic_DNA"/>
</dbReference>
<reference evidence="9 10" key="1">
    <citation type="submission" date="2021-07" db="EMBL/GenBank/DDBJ databases">
        <title>Paraburkholderia edwinii protects Aspergillus sp. from phenazines by acting as a toxin sponge.</title>
        <authorList>
            <person name="Dahlstrom K.M."/>
            <person name="Newman D.K."/>
        </authorList>
    </citation>
    <scope>NUCLEOTIDE SEQUENCE [LARGE SCALE GENOMIC DNA]</scope>
    <source>
        <strain evidence="9 10">Pe01</strain>
    </source>
</reference>
<gene>
    <name evidence="9" type="ORF">KZJ38_17295</name>
</gene>
<dbReference type="Gene3D" id="1.20.1250.20">
    <property type="entry name" value="MFS general substrate transporter like domains"/>
    <property type="match status" value="1"/>
</dbReference>
<keyword evidence="10" id="KW-1185">Reference proteome</keyword>
<evidence type="ECO:0000256" key="6">
    <source>
        <dbReference type="ARBA" id="ARBA00044273"/>
    </source>
</evidence>
<dbReference type="InterPro" id="IPR011701">
    <property type="entry name" value="MFS"/>
</dbReference>
<feature type="domain" description="Major facilitator superfamily (MFS) profile" evidence="8">
    <location>
        <begin position="1"/>
        <end position="464"/>
    </location>
</feature>
<dbReference type="PROSITE" id="PS00217">
    <property type="entry name" value="SUGAR_TRANSPORT_2"/>
    <property type="match status" value="1"/>
</dbReference>
<proteinExistence type="predicted"/>
<feature type="transmembrane region" description="Helical" evidence="7">
    <location>
        <begin position="180"/>
        <end position="200"/>
    </location>
</feature>
<evidence type="ECO:0000256" key="3">
    <source>
        <dbReference type="ARBA" id="ARBA00022692"/>
    </source>
</evidence>
<dbReference type="PANTHER" id="PTHR23501:SF191">
    <property type="entry name" value="VACUOLAR BASIC AMINO ACID TRANSPORTER 4"/>
    <property type="match status" value="1"/>
</dbReference>
<evidence type="ECO:0000313" key="9">
    <source>
        <dbReference type="EMBL" id="QYD71049.1"/>
    </source>
</evidence>
<feature type="transmembrane region" description="Helical" evidence="7">
    <location>
        <begin position="437"/>
        <end position="459"/>
    </location>
</feature>
<evidence type="ECO:0000256" key="1">
    <source>
        <dbReference type="ARBA" id="ARBA00004127"/>
    </source>
</evidence>
<feature type="transmembrane region" description="Helical" evidence="7">
    <location>
        <begin position="311"/>
        <end position="330"/>
    </location>
</feature>
<feature type="transmembrane region" description="Helical" evidence="7">
    <location>
        <begin position="30"/>
        <end position="49"/>
    </location>
</feature>
<sequence length="486" mass="51272">MLATFMVSIEATIVATAMPRVAGELGGFSYYSWVFSAFLLAQSATTPIYGKLSDMFGRKPVLMAGIVVFLAGSLLCGFASSMPSLIAFRVLQGLGAGAIYPVAMTVIGDLYPLEERGHAQGMIAVVWAVSAVVGPLAGGIIIGRFSWAWIFWVNLPFGVFAIAGFLLLLREQIEHRRVGIDYAGAVLFSVAIISLLVLLTETDASGWVLAGLAGLFIVTGALFIAQERRAASPIISIELWTRRLIATSNTATLLAGMALIGLTTILPIYVQGVLGFSPIVAGTTLTALVVGWPLAVMLSGRLYKTFGIRRSVRAGSLVFPLGAAVLLFLTPHSHPAVAAVASFLMGFGMGLVSITGIMLVQESVEWSMRGSATASIIFSRSLGNTLGAAALGAILNVGIAHYGTGELAVKLRRLLNEPTGLAQLTGQQDVRLVLFHALYWSFWGVFVVALLAVLSSWLIPVATGVNDASARDETRVAPRDKVDAGG</sequence>
<feature type="transmembrane region" description="Helical" evidence="7">
    <location>
        <begin position="336"/>
        <end position="360"/>
    </location>
</feature>
<dbReference type="InterPro" id="IPR020846">
    <property type="entry name" value="MFS_dom"/>
</dbReference>
<dbReference type="InterPro" id="IPR005829">
    <property type="entry name" value="Sugar_transporter_CS"/>
</dbReference>
<feature type="transmembrane region" description="Helical" evidence="7">
    <location>
        <begin position="206"/>
        <end position="225"/>
    </location>
</feature>
<protein>
    <recommendedName>
        <fullName evidence="6">MFS-type drug efflux transporter P55</fullName>
    </recommendedName>
</protein>
<feature type="transmembrane region" description="Helical" evidence="7">
    <location>
        <begin position="86"/>
        <end position="111"/>
    </location>
</feature>
<dbReference type="Pfam" id="PF07690">
    <property type="entry name" value="MFS_1"/>
    <property type="match status" value="1"/>
</dbReference>
<feature type="transmembrane region" description="Helical" evidence="7">
    <location>
        <begin position="61"/>
        <end position="80"/>
    </location>
</feature>
<evidence type="ECO:0000256" key="4">
    <source>
        <dbReference type="ARBA" id="ARBA00022989"/>
    </source>
</evidence>
<dbReference type="Gene3D" id="1.20.1720.10">
    <property type="entry name" value="Multidrug resistance protein D"/>
    <property type="match status" value="1"/>
</dbReference>
<dbReference type="PANTHER" id="PTHR23501">
    <property type="entry name" value="MAJOR FACILITATOR SUPERFAMILY"/>
    <property type="match status" value="1"/>
</dbReference>
<feature type="transmembrane region" description="Helical" evidence="7">
    <location>
        <begin position="246"/>
        <end position="270"/>
    </location>
</feature>
<dbReference type="Proteomes" id="UP000826462">
    <property type="component" value="Chromosome 1"/>
</dbReference>
<feature type="transmembrane region" description="Helical" evidence="7">
    <location>
        <begin position="123"/>
        <end position="143"/>
    </location>
</feature>
<evidence type="ECO:0000256" key="2">
    <source>
        <dbReference type="ARBA" id="ARBA00022448"/>
    </source>
</evidence>
<dbReference type="CDD" id="cd17502">
    <property type="entry name" value="MFS_Azr1_MDR_like"/>
    <property type="match status" value="1"/>
</dbReference>
<organism evidence="9 10">
    <name type="scientific">Paraburkholderia edwinii</name>
    <dbReference type="NCBI Taxonomy" id="2861782"/>
    <lineage>
        <taxon>Bacteria</taxon>
        <taxon>Pseudomonadati</taxon>
        <taxon>Pseudomonadota</taxon>
        <taxon>Betaproteobacteria</taxon>
        <taxon>Burkholderiales</taxon>
        <taxon>Burkholderiaceae</taxon>
        <taxon>Paraburkholderia</taxon>
    </lineage>
</organism>
<dbReference type="SUPFAM" id="SSF103473">
    <property type="entry name" value="MFS general substrate transporter"/>
    <property type="match status" value="1"/>
</dbReference>
<accession>A0ABX8UVM6</accession>
<evidence type="ECO:0000256" key="5">
    <source>
        <dbReference type="ARBA" id="ARBA00023136"/>
    </source>
</evidence>
<feature type="transmembrane region" description="Helical" evidence="7">
    <location>
        <begin position="381"/>
        <end position="402"/>
    </location>
</feature>
<evidence type="ECO:0000313" key="10">
    <source>
        <dbReference type="Proteomes" id="UP000826462"/>
    </source>
</evidence>
<dbReference type="PRINTS" id="PR01036">
    <property type="entry name" value="TCRTETB"/>
</dbReference>
<keyword evidence="5 7" id="KW-0472">Membrane</keyword>
<keyword evidence="4 7" id="KW-1133">Transmembrane helix</keyword>
<dbReference type="InterPro" id="IPR036259">
    <property type="entry name" value="MFS_trans_sf"/>
</dbReference>
<comment type="subcellular location">
    <subcellularLocation>
        <location evidence="1">Endomembrane system</location>
        <topology evidence="1">Multi-pass membrane protein</topology>
    </subcellularLocation>
</comment>
<feature type="transmembrane region" description="Helical" evidence="7">
    <location>
        <begin position="276"/>
        <end position="299"/>
    </location>
</feature>
<keyword evidence="3 7" id="KW-0812">Transmembrane</keyword>
<dbReference type="PROSITE" id="PS50850">
    <property type="entry name" value="MFS"/>
    <property type="match status" value="1"/>
</dbReference>
<name>A0ABX8UVM6_9BURK</name>
<evidence type="ECO:0000256" key="7">
    <source>
        <dbReference type="SAM" id="Phobius"/>
    </source>
</evidence>
<keyword evidence="2" id="KW-0813">Transport</keyword>